<dbReference type="Pfam" id="PF00496">
    <property type="entry name" value="SBP_bac_5"/>
    <property type="match status" value="1"/>
</dbReference>
<evidence type="ECO:0000313" key="5">
    <source>
        <dbReference type="Proteomes" id="UP000291289"/>
    </source>
</evidence>
<evidence type="ECO:0000259" key="3">
    <source>
        <dbReference type="Pfam" id="PF00496"/>
    </source>
</evidence>
<sequence>MDVDSSGAVDSSDASLDETLNQQRIKRSSRVRSIWWSGIASIVSVILVLVALTLGYNVLGASSASGSVTIGLQLAPTNLDIRNTSGTALDQLLIGNIYESLLTRTTDNTVSAGIAQSWDVSDDRLTYTFHLAENVTFSNGDALDAHDVVWSINTMMKEELQGSTQIEGFESVEAPDAHTVVLKLVAPYSQLLWNLSGRAGIVLDKDARYDAKTQAVGSGPYELSKYEPGFYATLSARDNYWGTHKAQTKTVTVRYYPEPQAALNALTSGDAQVIAPISSTLSKAIEHDSRFIVRAGEDTDKYVLAFNNASGPLTNKSIRQAIRYAIDNEAIIASRGGTDAALGGPIPSLDPGYEDLTHVYPTDISKARSLMREQGYTQEKPLSLSLTYANTYPAEIGQQLVSQLAKIGIRLTVHRVEFATWLSTVYKNRDFDISLVDHNESHDFFQWANPQYYYGYDNKRVQSLYSQAMQASTDKQRDELLAQAARIVSEDAPADWLFNYRVMTTWDRNVTGFPVNLNQTWMPLWEVRVR</sequence>
<protein>
    <submittedName>
        <fullName evidence="4">ABC transporter substrate-binding protein</fullName>
    </submittedName>
</protein>
<dbReference type="InterPro" id="IPR039424">
    <property type="entry name" value="SBP_5"/>
</dbReference>
<dbReference type="AlphaFoldDB" id="A0A4R0QZ45"/>
<evidence type="ECO:0000256" key="2">
    <source>
        <dbReference type="SAM" id="Phobius"/>
    </source>
</evidence>
<keyword evidence="2" id="KW-1133">Transmembrane helix</keyword>
<proteinExistence type="predicted"/>
<accession>A0A4R0QZ45</accession>
<dbReference type="PANTHER" id="PTHR30290:SF38">
    <property type="entry name" value="D,D-DIPEPTIDE-BINDING PERIPLASMIC PROTEIN DDPA-RELATED"/>
    <property type="match status" value="1"/>
</dbReference>
<dbReference type="InterPro" id="IPR030678">
    <property type="entry name" value="Peptide/Ni-bd"/>
</dbReference>
<dbReference type="PANTHER" id="PTHR30290">
    <property type="entry name" value="PERIPLASMIC BINDING COMPONENT OF ABC TRANSPORTER"/>
    <property type="match status" value="1"/>
</dbReference>
<keyword evidence="2" id="KW-0812">Transmembrane</keyword>
<evidence type="ECO:0000313" key="4">
    <source>
        <dbReference type="EMBL" id="TCD55021.1"/>
    </source>
</evidence>
<name>A0A4R0QZ45_9BIFI</name>
<keyword evidence="1" id="KW-0732">Signal</keyword>
<dbReference type="PIRSF" id="PIRSF002741">
    <property type="entry name" value="MppA"/>
    <property type="match status" value="1"/>
</dbReference>
<dbReference type="GO" id="GO:0015833">
    <property type="term" value="P:peptide transport"/>
    <property type="evidence" value="ECO:0007669"/>
    <property type="project" value="TreeGrafter"/>
</dbReference>
<evidence type="ECO:0000256" key="1">
    <source>
        <dbReference type="ARBA" id="ARBA00022729"/>
    </source>
</evidence>
<dbReference type="EMBL" id="RXLP01000002">
    <property type="protein sequence ID" value="TCD55021.1"/>
    <property type="molecule type" value="Genomic_DNA"/>
</dbReference>
<reference evidence="4 5" key="1">
    <citation type="submission" date="2018-12" db="EMBL/GenBank/DDBJ databases">
        <title>Alloscrdovia theropitheci sp. nov: a novel taxon from the feces of the bleeding-herat monkey (Theropithecus geleda).</title>
        <authorList>
            <person name="Modesto M."/>
        </authorList>
    </citation>
    <scope>NUCLEOTIDE SEQUENCE [LARGE SCALE GENOMIC DNA]</scope>
    <source>
        <strain evidence="4 5">GLDI4/2</strain>
    </source>
</reference>
<dbReference type="GO" id="GO:1904680">
    <property type="term" value="F:peptide transmembrane transporter activity"/>
    <property type="evidence" value="ECO:0007669"/>
    <property type="project" value="TreeGrafter"/>
</dbReference>
<dbReference type="CDD" id="cd08494">
    <property type="entry name" value="PBP2_NikA_DppA_OppA_like_6"/>
    <property type="match status" value="1"/>
</dbReference>
<feature type="transmembrane region" description="Helical" evidence="2">
    <location>
        <begin position="34"/>
        <end position="59"/>
    </location>
</feature>
<dbReference type="Gene3D" id="3.40.190.10">
    <property type="entry name" value="Periplasmic binding protein-like II"/>
    <property type="match status" value="1"/>
</dbReference>
<keyword evidence="5" id="KW-1185">Reference proteome</keyword>
<keyword evidence="2" id="KW-0472">Membrane</keyword>
<dbReference type="GO" id="GO:0043190">
    <property type="term" value="C:ATP-binding cassette (ABC) transporter complex"/>
    <property type="evidence" value="ECO:0007669"/>
    <property type="project" value="InterPro"/>
</dbReference>
<feature type="domain" description="Solute-binding protein family 5" evidence="3">
    <location>
        <begin position="110"/>
        <end position="441"/>
    </location>
</feature>
<dbReference type="OrthoDB" id="9796817at2"/>
<organism evidence="4 5">
    <name type="scientific">Alloscardovia theropitheci</name>
    <dbReference type="NCBI Taxonomy" id="2496842"/>
    <lineage>
        <taxon>Bacteria</taxon>
        <taxon>Bacillati</taxon>
        <taxon>Actinomycetota</taxon>
        <taxon>Actinomycetes</taxon>
        <taxon>Bifidobacteriales</taxon>
        <taxon>Bifidobacteriaceae</taxon>
        <taxon>Alloscardovia</taxon>
    </lineage>
</organism>
<comment type="caution">
    <text evidence="4">The sequence shown here is derived from an EMBL/GenBank/DDBJ whole genome shotgun (WGS) entry which is preliminary data.</text>
</comment>
<dbReference type="Proteomes" id="UP000291289">
    <property type="component" value="Unassembled WGS sequence"/>
</dbReference>
<gene>
    <name evidence="4" type="ORF">EJ419_00900</name>
</gene>
<dbReference type="SUPFAM" id="SSF53850">
    <property type="entry name" value="Periplasmic binding protein-like II"/>
    <property type="match status" value="1"/>
</dbReference>
<dbReference type="GO" id="GO:0042597">
    <property type="term" value="C:periplasmic space"/>
    <property type="evidence" value="ECO:0007669"/>
    <property type="project" value="UniProtKB-ARBA"/>
</dbReference>
<dbReference type="Gene3D" id="3.10.105.10">
    <property type="entry name" value="Dipeptide-binding Protein, Domain 3"/>
    <property type="match status" value="1"/>
</dbReference>
<dbReference type="InterPro" id="IPR000914">
    <property type="entry name" value="SBP_5_dom"/>
</dbReference>